<accession>A0A9Q0EVK1</accession>
<sequence>MQKRAAGGPKEKLQRPSSRNLWMVMMMTMVSLTFSPITDDAGRRQGLAALAGPEGGSIVLCRPKRTEQQLNCH</sequence>
<dbReference type="Proteomes" id="UP001148018">
    <property type="component" value="Unassembled WGS sequence"/>
</dbReference>
<feature type="transmembrane region" description="Helical" evidence="1">
    <location>
        <begin position="21"/>
        <end position="38"/>
    </location>
</feature>
<reference evidence="2" key="1">
    <citation type="submission" date="2022-07" db="EMBL/GenBank/DDBJ databases">
        <title>Chromosome-level genome of Muraenolepis orangiensis.</title>
        <authorList>
            <person name="Kim J."/>
        </authorList>
    </citation>
    <scope>NUCLEOTIDE SEQUENCE</scope>
    <source>
        <strain evidence="2">KU_S4_2022</strain>
        <tissue evidence="2">Muscle</tissue>
    </source>
</reference>
<keyword evidence="1" id="KW-0472">Membrane</keyword>
<keyword evidence="1" id="KW-0812">Transmembrane</keyword>
<gene>
    <name evidence="2" type="ORF">NHX12_020579</name>
</gene>
<keyword evidence="1" id="KW-1133">Transmembrane helix</keyword>
<keyword evidence="3" id="KW-1185">Reference proteome</keyword>
<proteinExistence type="predicted"/>
<protein>
    <submittedName>
        <fullName evidence="2">Uncharacterized protein</fullName>
    </submittedName>
</protein>
<evidence type="ECO:0000256" key="1">
    <source>
        <dbReference type="SAM" id="Phobius"/>
    </source>
</evidence>
<dbReference type="EMBL" id="JANIIK010000036">
    <property type="protein sequence ID" value="KAJ3612303.1"/>
    <property type="molecule type" value="Genomic_DNA"/>
</dbReference>
<evidence type="ECO:0000313" key="2">
    <source>
        <dbReference type="EMBL" id="KAJ3612303.1"/>
    </source>
</evidence>
<dbReference type="AlphaFoldDB" id="A0A9Q0EVK1"/>
<name>A0A9Q0EVK1_9TELE</name>
<evidence type="ECO:0000313" key="3">
    <source>
        <dbReference type="Proteomes" id="UP001148018"/>
    </source>
</evidence>
<organism evidence="2 3">
    <name type="scientific">Muraenolepis orangiensis</name>
    <name type="common">Patagonian moray cod</name>
    <dbReference type="NCBI Taxonomy" id="630683"/>
    <lineage>
        <taxon>Eukaryota</taxon>
        <taxon>Metazoa</taxon>
        <taxon>Chordata</taxon>
        <taxon>Craniata</taxon>
        <taxon>Vertebrata</taxon>
        <taxon>Euteleostomi</taxon>
        <taxon>Actinopterygii</taxon>
        <taxon>Neopterygii</taxon>
        <taxon>Teleostei</taxon>
        <taxon>Neoteleostei</taxon>
        <taxon>Acanthomorphata</taxon>
        <taxon>Zeiogadaria</taxon>
        <taxon>Gadariae</taxon>
        <taxon>Gadiformes</taxon>
        <taxon>Muraenolepidoidei</taxon>
        <taxon>Muraenolepididae</taxon>
        <taxon>Muraenolepis</taxon>
    </lineage>
</organism>
<comment type="caution">
    <text evidence="2">The sequence shown here is derived from an EMBL/GenBank/DDBJ whole genome shotgun (WGS) entry which is preliminary data.</text>
</comment>